<sequence length="119" mass="13646">MEITEHTIGQLRVAQIHTTETLFQTVDDATDFIGYIYYQGFDALILDATHIATHFFDLRTKIAGEILQKFTNYRMRITLVGDWRNISSDSLSDFIRECNSGKQVHFAQNLDEALTKLAT</sequence>
<keyword evidence="3" id="KW-1185">Reference proteome</keyword>
<protein>
    <submittedName>
        <fullName evidence="2">DUF4180 domain-containing protein</fullName>
    </submittedName>
</protein>
<evidence type="ECO:0000259" key="1">
    <source>
        <dbReference type="Pfam" id="PF13788"/>
    </source>
</evidence>
<dbReference type="RefSeq" id="WP_380904251.1">
    <property type="nucleotide sequence ID" value="NZ_JBHUEG010000001.1"/>
</dbReference>
<dbReference type="EMBL" id="JBHULR010000004">
    <property type="protein sequence ID" value="MFD2548468.1"/>
    <property type="molecule type" value="Genomic_DNA"/>
</dbReference>
<comment type="caution">
    <text evidence="2">The sequence shown here is derived from an EMBL/GenBank/DDBJ whole genome shotgun (WGS) entry which is preliminary data.</text>
</comment>
<evidence type="ECO:0000313" key="2">
    <source>
        <dbReference type="EMBL" id="MFD2548468.1"/>
    </source>
</evidence>
<evidence type="ECO:0000313" key="3">
    <source>
        <dbReference type="Proteomes" id="UP001597545"/>
    </source>
</evidence>
<organism evidence="2 3">
    <name type="scientific">Sphingobacterium suaedae</name>
    <dbReference type="NCBI Taxonomy" id="1686402"/>
    <lineage>
        <taxon>Bacteria</taxon>
        <taxon>Pseudomonadati</taxon>
        <taxon>Bacteroidota</taxon>
        <taxon>Sphingobacteriia</taxon>
        <taxon>Sphingobacteriales</taxon>
        <taxon>Sphingobacteriaceae</taxon>
        <taxon>Sphingobacterium</taxon>
    </lineage>
</organism>
<accession>A0ABW5KJ28</accession>
<dbReference type="InterPro" id="IPR025438">
    <property type="entry name" value="DUF4180"/>
</dbReference>
<dbReference type="Proteomes" id="UP001597545">
    <property type="component" value="Unassembled WGS sequence"/>
</dbReference>
<proteinExistence type="predicted"/>
<name>A0ABW5KJ28_9SPHI</name>
<dbReference type="Pfam" id="PF13788">
    <property type="entry name" value="DUF4180"/>
    <property type="match status" value="1"/>
</dbReference>
<gene>
    <name evidence="2" type="ORF">ACFSR5_12520</name>
</gene>
<feature type="domain" description="DUF4180" evidence="1">
    <location>
        <begin position="11"/>
        <end position="117"/>
    </location>
</feature>
<reference evidence="3" key="1">
    <citation type="journal article" date="2019" name="Int. J. Syst. Evol. Microbiol.">
        <title>The Global Catalogue of Microorganisms (GCM) 10K type strain sequencing project: providing services to taxonomists for standard genome sequencing and annotation.</title>
        <authorList>
            <consortium name="The Broad Institute Genomics Platform"/>
            <consortium name="The Broad Institute Genome Sequencing Center for Infectious Disease"/>
            <person name="Wu L."/>
            <person name="Ma J."/>
        </authorList>
    </citation>
    <scope>NUCLEOTIDE SEQUENCE [LARGE SCALE GENOMIC DNA]</scope>
    <source>
        <strain evidence="3">KCTC 42662</strain>
    </source>
</reference>